<keyword evidence="10" id="KW-0547">Nucleotide-binding</keyword>
<dbReference type="Pfam" id="PF00122">
    <property type="entry name" value="E1-E2_ATPase"/>
    <property type="match status" value="1"/>
</dbReference>
<evidence type="ECO:0000256" key="9">
    <source>
        <dbReference type="ARBA" id="ARBA00047308"/>
    </source>
</evidence>
<evidence type="ECO:0000256" key="10">
    <source>
        <dbReference type="RuleBase" id="RU362081"/>
    </source>
</evidence>
<evidence type="ECO:0000259" key="12">
    <source>
        <dbReference type="Pfam" id="PF00122"/>
    </source>
</evidence>
<dbReference type="Gene3D" id="3.40.50.1000">
    <property type="entry name" value="HAD superfamily/HAD-like"/>
    <property type="match status" value="1"/>
</dbReference>
<dbReference type="GO" id="GO:0016887">
    <property type="term" value="F:ATP hydrolysis activity"/>
    <property type="evidence" value="ECO:0007669"/>
    <property type="project" value="InterPro"/>
</dbReference>
<dbReference type="GO" id="GO:0046872">
    <property type="term" value="F:metal ion binding"/>
    <property type="evidence" value="ECO:0007669"/>
    <property type="project" value="UniProtKB-KW"/>
</dbReference>
<evidence type="ECO:0000256" key="2">
    <source>
        <dbReference type="ARBA" id="ARBA00006024"/>
    </source>
</evidence>
<dbReference type="SFLD" id="SFLDF00027">
    <property type="entry name" value="p-type_atpase"/>
    <property type="match status" value="1"/>
</dbReference>
<evidence type="ECO:0000313" key="14">
    <source>
        <dbReference type="Proteomes" id="UP000464086"/>
    </source>
</evidence>
<dbReference type="EC" id="7.2.2.12" evidence="8"/>
<dbReference type="SUPFAM" id="SSF56784">
    <property type="entry name" value="HAD-like"/>
    <property type="match status" value="1"/>
</dbReference>
<dbReference type="InterPro" id="IPR027256">
    <property type="entry name" value="P-typ_ATPase_IB"/>
</dbReference>
<dbReference type="PROSITE" id="PS01229">
    <property type="entry name" value="COF_2"/>
    <property type="match status" value="1"/>
</dbReference>
<feature type="transmembrane region" description="Helical" evidence="10">
    <location>
        <begin position="130"/>
        <end position="157"/>
    </location>
</feature>
<dbReference type="InterPro" id="IPR036412">
    <property type="entry name" value="HAD-like_sf"/>
</dbReference>
<keyword evidence="7 10" id="KW-0472">Membrane</keyword>
<feature type="region of interest" description="Disordered" evidence="11">
    <location>
        <begin position="25"/>
        <end position="63"/>
    </location>
</feature>
<dbReference type="GO" id="GO:0005524">
    <property type="term" value="F:ATP binding"/>
    <property type="evidence" value="ECO:0007669"/>
    <property type="project" value="UniProtKB-UniRule"/>
</dbReference>
<feature type="transmembrane region" description="Helical" evidence="10">
    <location>
        <begin position="70"/>
        <end position="87"/>
    </location>
</feature>
<feature type="transmembrane region" description="Helical" evidence="10">
    <location>
        <begin position="315"/>
        <end position="337"/>
    </location>
</feature>
<dbReference type="InterPro" id="IPR023214">
    <property type="entry name" value="HAD_sf"/>
</dbReference>
<dbReference type="GO" id="GO:0016463">
    <property type="term" value="F:P-type zinc transporter activity"/>
    <property type="evidence" value="ECO:0007669"/>
    <property type="project" value="UniProtKB-EC"/>
</dbReference>
<dbReference type="Gene3D" id="3.40.1110.10">
    <property type="entry name" value="Calcium-transporting ATPase, cytoplasmic domain N"/>
    <property type="match status" value="1"/>
</dbReference>
<dbReference type="SUPFAM" id="SSF81665">
    <property type="entry name" value="Calcium ATPase, transmembrane domain M"/>
    <property type="match status" value="1"/>
</dbReference>
<feature type="compositionally biased region" description="Basic and acidic residues" evidence="11">
    <location>
        <begin position="41"/>
        <end position="63"/>
    </location>
</feature>
<evidence type="ECO:0000256" key="1">
    <source>
        <dbReference type="ARBA" id="ARBA00004370"/>
    </source>
</evidence>
<dbReference type="InterPro" id="IPR059000">
    <property type="entry name" value="ATPase_P-type_domA"/>
</dbReference>
<comment type="catalytic activity">
    <reaction evidence="9">
        <text>Zn(2+)(in) + ATP + H2O = Zn(2+)(out) + ADP + phosphate + H(+)</text>
        <dbReference type="Rhea" id="RHEA:20621"/>
        <dbReference type="ChEBI" id="CHEBI:15377"/>
        <dbReference type="ChEBI" id="CHEBI:15378"/>
        <dbReference type="ChEBI" id="CHEBI:29105"/>
        <dbReference type="ChEBI" id="CHEBI:30616"/>
        <dbReference type="ChEBI" id="CHEBI:43474"/>
        <dbReference type="ChEBI" id="CHEBI:456216"/>
        <dbReference type="EC" id="7.2.2.12"/>
    </reaction>
</comment>
<evidence type="ECO:0000256" key="11">
    <source>
        <dbReference type="SAM" id="MobiDB-lite"/>
    </source>
</evidence>
<dbReference type="NCBIfam" id="TIGR01494">
    <property type="entry name" value="ATPase_P-type"/>
    <property type="match status" value="1"/>
</dbReference>
<dbReference type="CDD" id="cd02079">
    <property type="entry name" value="P-type_ATPase_HM"/>
    <property type="match status" value="1"/>
</dbReference>
<evidence type="ECO:0000256" key="7">
    <source>
        <dbReference type="ARBA" id="ARBA00023136"/>
    </source>
</evidence>
<evidence type="ECO:0000256" key="6">
    <source>
        <dbReference type="ARBA" id="ARBA00022989"/>
    </source>
</evidence>
<evidence type="ECO:0000256" key="5">
    <source>
        <dbReference type="ARBA" id="ARBA00022967"/>
    </source>
</evidence>
<dbReference type="InterPro" id="IPR023299">
    <property type="entry name" value="ATPase_P-typ_cyto_dom_N"/>
</dbReference>
<dbReference type="NCBIfam" id="TIGR01511">
    <property type="entry name" value="ATPase-IB1_Cu"/>
    <property type="match status" value="1"/>
</dbReference>
<dbReference type="InterPro" id="IPR044492">
    <property type="entry name" value="P_typ_ATPase_HD_dom"/>
</dbReference>
<dbReference type="GO" id="GO:0005886">
    <property type="term" value="C:plasma membrane"/>
    <property type="evidence" value="ECO:0007669"/>
    <property type="project" value="UniProtKB-SubCell"/>
</dbReference>
<comment type="similarity">
    <text evidence="2 10">Belongs to the cation transport ATPase (P-type) (TC 3.A.3) family. Type IB subfamily.</text>
</comment>
<protein>
    <recommendedName>
        <fullName evidence="8">P-type Zn(2+) transporter</fullName>
        <ecNumber evidence="8">7.2.2.12</ecNumber>
    </recommendedName>
</protein>
<dbReference type="InterPro" id="IPR001757">
    <property type="entry name" value="P_typ_ATPase"/>
</dbReference>
<keyword evidence="4 10" id="KW-0479">Metal-binding</keyword>
<feature type="compositionally biased region" description="Basic residues" evidence="11">
    <location>
        <begin position="30"/>
        <end position="40"/>
    </location>
</feature>
<dbReference type="AlphaFoldDB" id="A0A6P1GMW7"/>
<name>A0A6P1GMW7_SPHYA</name>
<dbReference type="SFLD" id="SFLDG00002">
    <property type="entry name" value="C1.7:_P-type_atpase_like"/>
    <property type="match status" value="1"/>
</dbReference>
<feature type="domain" description="P-type ATPase A" evidence="12">
    <location>
        <begin position="176"/>
        <end position="275"/>
    </location>
</feature>
<keyword evidence="3 10" id="KW-0812">Transmembrane</keyword>
<dbReference type="FunFam" id="2.70.150.10:FF:000002">
    <property type="entry name" value="Copper-transporting ATPase 1, putative"/>
    <property type="match status" value="1"/>
</dbReference>
<dbReference type="PANTHER" id="PTHR48085">
    <property type="entry name" value="CADMIUM/ZINC-TRANSPORTING ATPASE HMA2-RELATED"/>
    <property type="match status" value="1"/>
</dbReference>
<feature type="transmembrane region" description="Helical" evidence="10">
    <location>
        <begin position="291"/>
        <end position="309"/>
    </location>
</feature>
<evidence type="ECO:0000256" key="4">
    <source>
        <dbReference type="ARBA" id="ARBA00022723"/>
    </source>
</evidence>
<dbReference type="NCBIfam" id="TIGR01525">
    <property type="entry name" value="ATPase-IB_hvy"/>
    <property type="match status" value="1"/>
</dbReference>
<dbReference type="InterPro" id="IPR008250">
    <property type="entry name" value="ATPase_P-typ_transduc_dom_A_sf"/>
</dbReference>
<sequence length="683" mass="72141">MTTNSSAQGSLADAAAKRTIAPAAETHGGKQGHGHKGHGHEHHDHDHDHDHHDHDDDHHDHDHPFEWPEAARIVIVALAAAAVWFRVWEPVTSFSVIGVVGLAIGGWPIFKEAFENILQRRMTMELSMSIAIVAAAAISEFFTALVITLFVLVAEVLEGMTVGRGRKAIRDLLDFLPREVSVRRTGAVSTISADDLSVGDAILIAPGGRIPVDGTVLTGHSFVDESRITGESMPVEKVEGAAIFAGSINQSGALEVRADRIGRDTSYGKIIEAVERAERSRAPVQRLADRMAGYLVYFAIASAIVTYLITRDIYATISVIIVAGACGIAAGTPLAILGGIGRSARLGAIVKGGVHLETLGKVDTVVVDKTGTLTFGEPRLQALLPAKGVTPQDLLSAAVTAEARSEHPLGKAIMAHARSEGIVVAEPDRFSYTPGRGIRAVSANAHILVGNRQWMAENAVALPPAQDSGEAASEVLVARDGHYLGAIAIADTVRPEARAAMQALWLMGIKTILLTGDTAAVANAVGRSLNISQIEAGLLPEDKLERVRALIKSGKTVAMVGDGVNDAPALAEANVGIAMGSGTDVAQESADIVLLGNDLVRFVETLKVARRTRGVIWQNFAGTIAIDLLGIGLAAFGLLGPLLAAFIHVASEMTFILNSARLLPPKQRREEAMVGGKIRQTVE</sequence>
<keyword evidence="6 10" id="KW-1133">Transmembrane helix</keyword>
<dbReference type="PRINTS" id="PR00119">
    <property type="entry name" value="CATATPASE"/>
</dbReference>
<keyword evidence="5" id="KW-1278">Translocase</keyword>
<comment type="subcellular location">
    <subcellularLocation>
        <location evidence="10">Cell membrane</location>
    </subcellularLocation>
    <subcellularLocation>
        <location evidence="1">Membrane</location>
    </subcellularLocation>
</comment>
<evidence type="ECO:0000256" key="8">
    <source>
        <dbReference type="ARBA" id="ARBA00039097"/>
    </source>
</evidence>
<dbReference type="PANTHER" id="PTHR48085:SF5">
    <property type="entry name" value="CADMIUM_ZINC-TRANSPORTING ATPASE HMA4-RELATED"/>
    <property type="match status" value="1"/>
</dbReference>
<dbReference type="Proteomes" id="UP000464086">
    <property type="component" value="Chromosome"/>
</dbReference>
<dbReference type="InterPro" id="IPR018303">
    <property type="entry name" value="ATPase_P-typ_P_site"/>
</dbReference>
<dbReference type="InterPro" id="IPR051014">
    <property type="entry name" value="Cation_Transport_ATPase_IB"/>
</dbReference>
<proteinExistence type="inferred from homology"/>
<keyword evidence="10" id="KW-0067">ATP-binding</keyword>
<dbReference type="RefSeq" id="WP_159367713.1">
    <property type="nucleotide sequence ID" value="NZ_CP047218.1"/>
</dbReference>
<feature type="transmembrane region" description="Helical" evidence="10">
    <location>
        <begin position="94"/>
        <end position="110"/>
    </location>
</feature>
<dbReference type="SUPFAM" id="SSF81653">
    <property type="entry name" value="Calcium ATPase, transduction domain A"/>
    <property type="match status" value="1"/>
</dbReference>
<evidence type="ECO:0000313" key="13">
    <source>
        <dbReference type="EMBL" id="QHD69584.1"/>
    </source>
</evidence>
<gene>
    <name evidence="13" type="ORF">GS397_22775</name>
</gene>
<dbReference type="Pfam" id="PF00702">
    <property type="entry name" value="Hydrolase"/>
    <property type="match status" value="1"/>
</dbReference>
<dbReference type="InterPro" id="IPR023298">
    <property type="entry name" value="ATPase_P-typ_TM_dom_sf"/>
</dbReference>
<dbReference type="EMBL" id="CP047218">
    <property type="protein sequence ID" value="QHD69584.1"/>
    <property type="molecule type" value="Genomic_DNA"/>
</dbReference>
<accession>A0A6P1GMW7</accession>
<dbReference type="SFLD" id="SFLDS00003">
    <property type="entry name" value="Haloacid_Dehalogenase"/>
    <property type="match status" value="1"/>
</dbReference>
<dbReference type="Gene3D" id="2.70.150.10">
    <property type="entry name" value="Calcium-transporting ATPase, cytoplasmic transduction domain A"/>
    <property type="match status" value="1"/>
</dbReference>
<dbReference type="PROSITE" id="PS00154">
    <property type="entry name" value="ATPASE_E1_E2"/>
    <property type="match status" value="1"/>
</dbReference>
<reference evidence="13 14" key="1">
    <citation type="submission" date="2019-12" db="EMBL/GenBank/DDBJ databases">
        <title>Functional and genomic insights into the Sphingobium yanoikuyae YC-JY1, a bacterium efficiently degrading bisphenol A.</title>
        <authorList>
            <person name="Jia Y."/>
            <person name="Li X."/>
            <person name="Wang J."/>
            <person name="Eltoukhy A."/>
            <person name="Lamraoui I."/>
            <person name="Yan Y."/>
        </authorList>
    </citation>
    <scope>NUCLEOTIDE SEQUENCE [LARGE SCALE GENOMIC DNA]</scope>
    <source>
        <strain evidence="13 14">YC-JY1</strain>
    </source>
</reference>
<dbReference type="PRINTS" id="PR00941">
    <property type="entry name" value="CDATPASE"/>
</dbReference>
<organism evidence="13 14">
    <name type="scientific">Sphingobium yanoikuyae</name>
    <name type="common">Sphingomonas yanoikuyae</name>
    <dbReference type="NCBI Taxonomy" id="13690"/>
    <lineage>
        <taxon>Bacteria</taxon>
        <taxon>Pseudomonadati</taxon>
        <taxon>Pseudomonadota</taxon>
        <taxon>Alphaproteobacteria</taxon>
        <taxon>Sphingomonadales</taxon>
        <taxon>Sphingomonadaceae</taxon>
        <taxon>Sphingobium</taxon>
    </lineage>
</organism>
<keyword evidence="10" id="KW-1003">Cell membrane</keyword>
<evidence type="ECO:0000256" key="3">
    <source>
        <dbReference type="ARBA" id="ARBA00022692"/>
    </source>
</evidence>